<evidence type="ECO:0000313" key="9">
    <source>
        <dbReference type="Proteomes" id="UP001165541"/>
    </source>
</evidence>
<keyword evidence="3" id="KW-0067">ATP-binding</keyword>
<dbReference type="RefSeq" id="WP_251777477.1">
    <property type="nucleotide sequence ID" value="NZ_JAMKFE010000003.1"/>
</dbReference>
<proteinExistence type="predicted"/>
<dbReference type="PROSITE" id="PS51733">
    <property type="entry name" value="BPL_LPL_CATALYTIC"/>
    <property type="match status" value="1"/>
</dbReference>
<dbReference type="PANTHER" id="PTHR12835">
    <property type="entry name" value="BIOTIN PROTEIN LIGASE"/>
    <property type="match status" value="1"/>
</dbReference>
<keyword evidence="1 8" id="KW-0436">Ligase</keyword>
<evidence type="ECO:0000313" key="8">
    <source>
        <dbReference type="EMBL" id="MCM5679282.1"/>
    </source>
</evidence>
<dbReference type="GO" id="GO:0004077">
    <property type="term" value="F:biotin--[biotin carboxyl-carrier protein] ligase activity"/>
    <property type="evidence" value="ECO:0007669"/>
    <property type="project" value="UniProtKB-EC"/>
</dbReference>
<dbReference type="EC" id="6.3.4.15" evidence="5"/>
<evidence type="ECO:0000259" key="7">
    <source>
        <dbReference type="PROSITE" id="PS51733"/>
    </source>
</evidence>
<dbReference type="CDD" id="cd16442">
    <property type="entry name" value="BPL"/>
    <property type="match status" value="1"/>
</dbReference>
<sequence length="262" mass="27920">MTQPHWPAERLWEQLSPLAPTISVEVVARTGSTNTDLLERARRGDTAPCLLVAEHQTAGRGRQGRGWQSAPGDSLTLSLGRPYAPREWSGLSLAVGVAVAEALHEQVKLKWPNDLWLVDDHGNGRKLGGILIETLALPSGAPDRYAVIGIGLNVGQPASPDDGRNRTAALCELDGQLTAPTALARLALPLWQALQAFEIDGFGPFVQRYAARDLLCGRAVHTTQVDVPDGIAAGVDPHGALLVHTAAGIRRIESGEVSVRPC</sequence>
<evidence type="ECO:0000256" key="6">
    <source>
        <dbReference type="ARBA" id="ARBA00047846"/>
    </source>
</evidence>
<dbReference type="NCBIfam" id="TIGR00121">
    <property type="entry name" value="birA_ligase"/>
    <property type="match status" value="1"/>
</dbReference>
<organism evidence="8 9">
    <name type="scientific">Caldimonas mangrovi</name>
    <dbReference type="NCBI Taxonomy" id="2944811"/>
    <lineage>
        <taxon>Bacteria</taxon>
        <taxon>Pseudomonadati</taxon>
        <taxon>Pseudomonadota</taxon>
        <taxon>Betaproteobacteria</taxon>
        <taxon>Burkholderiales</taxon>
        <taxon>Sphaerotilaceae</taxon>
        <taxon>Caldimonas</taxon>
    </lineage>
</organism>
<dbReference type="Pfam" id="PF02237">
    <property type="entry name" value="BPL_C"/>
    <property type="match status" value="1"/>
</dbReference>
<dbReference type="InterPro" id="IPR045864">
    <property type="entry name" value="aa-tRNA-synth_II/BPL/LPL"/>
</dbReference>
<dbReference type="InterPro" id="IPR003142">
    <property type="entry name" value="BPL_C"/>
</dbReference>
<keyword evidence="9" id="KW-1185">Reference proteome</keyword>
<dbReference type="InterPro" id="IPR004143">
    <property type="entry name" value="BPL_LPL_catalytic"/>
</dbReference>
<dbReference type="Proteomes" id="UP001165541">
    <property type="component" value="Unassembled WGS sequence"/>
</dbReference>
<evidence type="ECO:0000256" key="5">
    <source>
        <dbReference type="ARBA" id="ARBA00024227"/>
    </source>
</evidence>
<accession>A0ABT0YKL7</accession>
<dbReference type="InterPro" id="IPR004408">
    <property type="entry name" value="Biotin_CoA_COase_ligase"/>
</dbReference>
<dbReference type="Gene3D" id="3.30.930.10">
    <property type="entry name" value="Bira Bifunctional Protein, Domain 2"/>
    <property type="match status" value="1"/>
</dbReference>
<comment type="catalytic activity">
    <reaction evidence="6">
        <text>biotin + L-lysyl-[protein] + ATP = N(6)-biotinyl-L-lysyl-[protein] + AMP + diphosphate + H(+)</text>
        <dbReference type="Rhea" id="RHEA:11756"/>
        <dbReference type="Rhea" id="RHEA-COMP:9752"/>
        <dbReference type="Rhea" id="RHEA-COMP:10505"/>
        <dbReference type="ChEBI" id="CHEBI:15378"/>
        <dbReference type="ChEBI" id="CHEBI:29969"/>
        <dbReference type="ChEBI" id="CHEBI:30616"/>
        <dbReference type="ChEBI" id="CHEBI:33019"/>
        <dbReference type="ChEBI" id="CHEBI:57586"/>
        <dbReference type="ChEBI" id="CHEBI:83144"/>
        <dbReference type="ChEBI" id="CHEBI:456215"/>
        <dbReference type="EC" id="6.3.4.15"/>
    </reaction>
</comment>
<keyword evidence="2" id="KW-0547">Nucleotide-binding</keyword>
<dbReference type="SUPFAM" id="SSF50037">
    <property type="entry name" value="C-terminal domain of transcriptional repressors"/>
    <property type="match status" value="1"/>
</dbReference>
<evidence type="ECO:0000256" key="3">
    <source>
        <dbReference type="ARBA" id="ARBA00022840"/>
    </source>
</evidence>
<dbReference type="Gene3D" id="2.30.30.100">
    <property type="match status" value="1"/>
</dbReference>
<evidence type="ECO:0000256" key="2">
    <source>
        <dbReference type="ARBA" id="ARBA00022741"/>
    </source>
</evidence>
<gene>
    <name evidence="8" type="ORF">M8A51_07025</name>
</gene>
<keyword evidence="4" id="KW-0092">Biotin</keyword>
<evidence type="ECO:0000256" key="1">
    <source>
        <dbReference type="ARBA" id="ARBA00022598"/>
    </source>
</evidence>
<dbReference type="SUPFAM" id="SSF55681">
    <property type="entry name" value="Class II aaRS and biotin synthetases"/>
    <property type="match status" value="1"/>
</dbReference>
<comment type="caution">
    <text evidence="8">The sequence shown here is derived from an EMBL/GenBank/DDBJ whole genome shotgun (WGS) entry which is preliminary data.</text>
</comment>
<dbReference type="EMBL" id="JAMKFE010000003">
    <property type="protein sequence ID" value="MCM5679282.1"/>
    <property type="molecule type" value="Genomic_DNA"/>
</dbReference>
<protein>
    <recommendedName>
        <fullName evidence="5">biotin--[biotin carboxyl-carrier protein] ligase</fullName>
        <ecNumber evidence="5">6.3.4.15</ecNumber>
    </recommendedName>
</protein>
<feature type="domain" description="BPL/LPL catalytic" evidence="7">
    <location>
        <begin position="9"/>
        <end position="198"/>
    </location>
</feature>
<reference evidence="8" key="1">
    <citation type="submission" date="2022-05" db="EMBL/GenBank/DDBJ databases">
        <title>Schlegelella sp. nov., isolated from mangrove soil.</title>
        <authorList>
            <person name="Liu Y."/>
            <person name="Ge X."/>
            <person name="Liu W."/>
        </authorList>
    </citation>
    <scope>NUCLEOTIDE SEQUENCE</scope>
    <source>
        <strain evidence="8">S2-27</strain>
    </source>
</reference>
<dbReference type="Pfam" id="PF03099">
    <property type="entry name" value="BPL_LplA_LipB"/>
    <property type="match status" value="1"/>
</dbReference>
<evidence type="ECO:0000256" key="4">
    <source>
        <dbReference type="ARBA" id="ARBA00023267"/>
    </source>
</evidence>
<dbReference type="InterPro" id="IPR008988">
    <property type="entry name" value="Transcriptional_repressor_C"/>
</dbReference>
<dbReference type="PANTHER" id="PTHR12835:SF5">
    <property type="entry name" value="BIOTIN--PROTEIN LIGASE"/>
    <property type="match status" value="1"/>
</dbReference>
<name>A0ABT0YKL7_9BURK</name>